<dbReference type="GO" id="GO:0009245">
    <property type="term" value="P:lipid A biosynthetic process"/>
    <property type="evidence" value="ECO:0007669"/>
    <property type="project" value="TreeGrafter"/>
</dbReference>
<dbReference type="GO" id="GO:0005886">
    <property type="term" value="C:plasma membrane"/>
    <property type="evidence" value="ECO:0007669"/>
    <property type="project" value="UniProtKB-SubCell"/>
</dbReference>
<dbReference type="FunFam" id="3.40.50.11720:FF:000001">
    <property type="entry name" value="3-deoxy-D-manno-octulosonic acid transferase"/>
    <property type="match status" value="1"/>
</dbReference>
<keyword evidence="15" id="KW-1185">Reference proteome</keyword>
<evidence type="ECO:0000256" key="3">
    <source>
        <dbReference type="ARBA" id="ARBA00006380"/>
    </source>
</evidence>
<comment type="subcellular location">
    <subcellularLocation>
        <location evidence="1">Cell inner membrane</location>
        <topology evidence="1">Single-pass membrane protein</topology>
        <orientation evidence="1">Cytoplasmic side</orientation>
    </subcellularLocation>
    <subcellularLocation>
        <location evidence="12">Cell membrane</location>
    </subcellularLocation>
</comment>
<feature type="site" description="Transition state stabilizer" evidence="11">
    <location>
        <position position="207"/>
    </location>
</feature>
<evidence type="ECO:0000256" key="5">
    <source>
        <dbReference type="ARBA" id="ARBA00019077"/>
    </source>
</evidence>
<comment type="catalytic activity">
    <reaction evidence="9 12">
        <text>lipid IVA (E. coli) + CMP-3-deoxy-beta-D-manno-octulosonate = alpha-Kdo-(2-&gt;6)-lipid IVA (E. coli) + CMP + H(+)</text>
        <dbReference type="Rhea" id="RHEA:28066"/>
        <dbReference type="ChEBI" id="CHEBI:15378"/>
        <dbReference type="ChEBI" id="CHEBI:58603"/>
        <dbReference type="ChEBI" id="CHEBI:60364"/>
        <dbReference type="ChEBI" id="CHEBI:60377"/>
        <dbReference type="ChEBI" id="CHEBI:85987"/>
        <dbReference type="EC" id="2.4.99.12"/>
    </reaction>
</comment>
<dbReference type="UniPathway" id="UPA00958"/>
<accession>A0A4P7XDV2</accession>
<dbReference type="PANTHER" id="PTHR42755">
    <property type="entry name" value="3-DEOXY-MANNO-OCTULOSONATE CYTIDYLYLTRANSFERASE"/>
    <property type="match status" value="1"/>
</dbReference>
<feature type="domain" description="3-deoxy-D-manno-octulosonic-acid transferase N-terminal" evidence="13">
    <location>
        <begin position="33"/>
        <end position="210"/>
    </location>
</feature>
<evidence type="ECO:0000256" key="8">
    <source>
        <dbReference type="ARBA" id="ARBA00031445"/>
    </source>
</evidence>
<evidence type="ECO:0000256" key="2">
    <source>
        <dbReference type="ARBA" id="ARBA00004713"/>
    </source>
</evidence>
<sequence>MALFVYSLLICLALPFVLFKLWWRSRHDPVLRQHWRERLGYVRCSSHPVLWVHAVSVGETIAAAPLVKALRARHPQACILVTAMTHTGRERAQALFGDSVDYAYVPYDYPGAIARFLERVRPRVLIVMETELWPNIITRTKAAGTPVIVANARLSERSARGYRRVSWLSRALFAQLDWVAAQAEADARRYIDVGARPDAVAVTGSVKFDITVSETVRQQSRALRTQLGETRPVWIAASTHEGEDEQLLRVHHAVLQRWPEALMILVPRHPERFRSVARLVKEEGYSLARRSREDSACTAQVYLGDTMGELLMLFGVADAAFIGGSLITRGGHNPLEAAAWGIPVLTGPHVFNFIDVFERLDEGGGLVRIASSKELEQHLVKLLGDRRYRETIGTNGAAVLEANQGALQRLLQGIEARIDP</sequence>
<evidence type="ECO:0000256" key="11">
    <source>
        <dbReference type="PIRSR" id="PIRSR639901-2"/>
    </source>
</evidence>
<dbReference type="PANTHER" id="PTHR42755:SF1">
    <property type="entry name" value="3-DEOXY-D-MANNO-OCTULOSONIC ACID TRANSFERASE, MITOCHONDRIAL-RELATED"/>
    <property type="match status" value="1"/>
</dbReference>
<evidence type="ECO:0000256" key="6">
    <source>
        <dbReference type="ARBA" id="ARBA00022679"/>
    </source>
</evidence>
<evidence type="ECO:0000256" key="10">
    <source>
        <dbReference type="PIRSR" id="PIRSR639901-1"/>
    </source>
</evidence>
<keyword evidence="12" id="KW-1003">Cell membrane</keyword>
<evidence type="ECO:0000256" key="4">
    <source>
        <dbReference type="ARBA" id="ARBA00012621"/>
    </source>
</evidence>
<dbReference type="Pfam" id="PF04413">
    <property type="entry name" value="Glycos_transf_N"/>
    <property type="match status" value="1"/>
</dbReference>
<keyword evidence="7" id="KW-0812">Transmembrane</keyword>
<dbReference type="GO" id="GO:0009244">
    <property type="term" value="P:lipopolysaccharide core region biosynthetic process"/>
    <property type="evidence" value="ECO:0007669"/>
    <property type="project" value="UniProtKB-UniRule"/>
</dbReference>
<dbReference type="InterPro" id="IPR038107">
    <property type="entry name" value="Glycos_transf_N_sf"/>
</dbReference>
<feature type="active site" description="Proton acceptor" evidence="10">
    <location>
        <position position="59"/>
    </location>
</feature>
<dbReference type="InterPro" id="IPR007507">
    <property type="entry name" value="Glycos_transf_N"/>
</dbReference>
<protein>
    <recommendedName>
        <fullName evidence="5 12">3-deoxy-D-manno-octulosonic acid transferase</fullName>
        <shortName evidence="12">Kdo transferase</shortName>
        <ecNumber evidence="4 12">2.4.99.12</ecNumber>
    </recommendedName>
    <alternativeName>
        <fullName evidence="8 12">Lipid IV(A) 3-deoxy-D-manno-octulosonic acid transferase</fullName>
    </alternativeName>
</protein>
<evidence type="ECO:0000313" key="14">
    <source>
        <dbReference type="EMBL" id="QCF25028.1"/>
    </source>
</evidence>
<keyword evidence="12" id="KW-0472">Membrane</keyword>
<keyword evidence="12" id="KW-0448">Lipopolysaccharide biosynthesis</keyword>
<dbReference type="Gene3D" id="3.40.50.11720">
    <property type="entry name" value="3-Deoxy-D-manno-octulosonic-acid transferase, N-terminal domain"/>
    <property type="match status" value="1"/>
</dbReference>
<dbReference type="KEGG" id="hmi:soil367_03225"/>
<keyword evidence="6 12" id="KW-0808">Transferase</keyword>
<comment type="function">
    <text evidence="12">Involved in lipopolysaccharide (LPS) biosynthesis. Catalyzes the transfer of 3-deoxy-D-manno-octulosonate (Kdo) residue(s) from CMP-Kdo to lipid IV(A), the tetraacyldisaccharide-1,4'-bisphosphate precursor of lipid A.</text>
</comment>
<dbReference type="GO" id="GO:0043842">
    <property type="term" value="F:Kdo transferase activity"/>
    <property type="evidence" value="ECO:0007669"/>
    <property type="project" value="UniProtKB-EC"/>
</dbReference>
<evidence type="ECO:0000256" key="9">
    <source>
        <dbReference type="ARBA" id="ARBA00049183"/>
    </source>
</evidence>
<dbReference type="AlphaFoldDB" id="A0A4P7XDV2"/>
<dbReference type="InterPro" id="IPR039901">
    <property type="entry name" value="Kdotransferase"/>
</dbReference>
<evidence type="ECO:0000256" key="1">
    <source>
        <dbReference type="ARBA" id="ARBA00004388"/>
    </source>
</evidence>
<comment type="pathway">
    <text evidence="2 12">Bacterial outer membrane biogenesis; LPS core biosynthesis.</text>
</comment>
<dbReference type="NCBIfam" id="NF004388">
    <property type="entry name" value="PRK05749.1-4"/>
    <property type="match status" value="1"/>
</dbReference>
<dbReference type="SUPFAM" id="SSF53756">
    <property type="entry name" value="UDP-Glycosyltransferase/glycogen phosphorylase"/>
    <property type="match status" value="1"/>
</dbReference>
<dbReference type="OrthoDB" id="9789797at2"/>
<evidence type="ECO:0000256" key="12">
    <source>
        <dbReference type="RuleBase" id="RU365103"/>
    </source>
</evidence>
<evidence type="ECO:0000259" key="13">
    <source>
        <dbReference type="Pfam" id="PF04413"/>
    </source>
</evidence>
<feature type="site" description="Transition state stabilizer" evidence="11">
    <location>
        <position position="129"/>
    </location>
</feature>
<dbReference type="Proteomes" id="UP000298049">
    <property type="component" value="Chromosome"/>
</dbReference>
<dbReference type="Gene3D" id="3.40.50.2000">
    <property type="entry name" value="Glycogen Phosphorylase B"/>
    <property type="match status" value="1"/>
</dbReference>
<organism evidence="14 15">
    <name type="scientific">Hydrocarboniclastica marina</name>
    <dbReference type="NCBI Taxonomy" id="2259620"/>
    <lineage>
        <taxon>Bacteria</taxon>
        <taxon>Pseudomonadati</taxon>
        <taxon>Pseudomonadota</taxon>
        <taxon>Gammaproteobacteria</taxon>
        <taxon>Alteromonadales</taxon>
        <taxon>Alteromonadaceae</taxon>
        <taxon>Hydrocarboniclastica</taxon>
    </lineage>
</organism>
<proteinExistence type="inferred from homology"/>
<gene>
    <name evidence="14" type="ORF">soil367_03225</name>
</gene>
<dbReference type="EMBL" id="CP031093">
    <property type="protein sequence ID" value="QCF25028.1"/>
    <property type="molecule type" value="Genomic_DNA"/>
</dbReference>
<dbReference type="EC" id="2.4.99.12" evidence="4 12"/>
<evidence type="ECO:0000256" key="7">
    <source>
        <dbReference type="ARBA" id="ARBA00022968"/>
    </source>
</evidence>
<name>A0A4P7XDV2_9ALTE</name>
<dbReference type="FunFam" id="3.40.50.2000:FF:000032">
    <property type="entry name" value="3-deoxy-D-manno-octulosonic acid transferase"/>
    <property type="match status" value="1"/>
</dbReference>
<dbReference type="RefSeq" id="WP_136546831.1">
    <property type="nucleotide sequence ID" value="NZ_CP031093.1"/>
</dbReference>
<evidence type="ECO:0000313" key="15">
    <source>
        <dbReference type="Proteomes" id="UP000298049"/>
    </source>
</evidence>
<keyword evidence="7" id="KW-0735">Signal-anchor</keyword>
<comment type="similarity">
    <text evidence="3">Belongs to the glycosyltransferase group 1 family. Glycosyltransferase 30 subfamily.</text>
</comment>
<reference evidence="14 15" key="1">
    <citation type="submission" date="2018-07" db="EMBL/GenBank/DDBJ databases">
        <title>Marsedoiliclastica nanhaica gen. nov. sp. nov., a novel marine hydrocarbonoclastic bacterium isolated from an in-situ enriched hydrocarbon-degrading consortium in deep-sea sediment.</title>
        <authorList>
            <person name="Dong C."/>
            <person name="Ma T."/>
            <person name="Liu R."/>
            <person name="Shao Z."/>
        </authorList>
    </citation>
    <scope>NUCLEOTIDE SEQUENCE [LARGE SCALE GENOMIC DNA]</scope>
    <source>
        <strain evidence="15">soil36-7</strain>
    </source>
</reference>